<proteinExistence type="predicted"/>
<organism evidence="2 3">
    <name type="scientific">Prorocentrum cordatum</name>
    <dbReference type="NCBI Taxonomy" id="2364126"/>
    <lineage>
        <taxon>Eukaryota</taxon>
        <taxon>Sar</taxon>
        <taxon>Alveolata</taxon>
        <taxon>Dinophyceae</taxon>
        <taxon>Prorocentrales</taxon>
        <taxon>Prorocentraceae</taxon>
        <taxon>Prorocentrum</taxon>
    </lineage>
</organism>
<evidence type="ECO:0000313" key="2">
    <source>
        <dbReference type="EMBL" id="CAK0796091.1"/>
    </source>
</evidence>
<dbReference type="EMBL" id="CAUYUJ010001470">
    <property type="protein sequence ID" value="CAK0796091.1"/>
    <property type="molecule type" value="Genomic_DNA"/>
</dbReference>
<reference evidence="2" key="1">
    <citation type="submission" date="2023-10" db="EMBL/GenBank/DDBJ databases">
        <authorList>
            <person name="Chen Y."/>
            <person name="Shah S."/>
            <person name="Dougan E. K."/>
            <person name="Thang M."/>
            <person name="Chan C."/>
        </authorList>
    </citation>
    <scope>NUCLEOTIDE SEQUENCE [LARGE SCALE GENOMIC DNA]</scope>
</reference>
<dbReference type="Proteomes" id="UP001189429">
    <property type="component" value="Unassembled WGS sequence"/>
</dbReference>
<keyword evidence="3" id="KW-1185">Reference proteome</keyword>
<evidence type="ECO:0000256" key="1">
    <source>
        <dbReference type="SAM" id="MobiDB-lite"/>
    </source>
</evidence>
<sequence length="274" mass="28918">MAFAKPAKHVTTADSLGFGPYPGLSPKHGGQINMNAIFQSRNLQEERWYRDVVRGKPKGGPSNLGVLRGFEVLQNPTYTDVRRATGLAKLQSSSAQALSAPTVSDLRRAPAEEPAPTFESTASPSGCGAMASTWPPQGGAGQGAEAWVPGLPRRRKAPKGPLALPAAEAAAPLQLSPPPKYALCRNSMWHMTEQYPHGAGAGAAAAPPRAGRTQGAWQGPTMPKYALTQNSMWHMKDLEETGDRTKSGRNLRRVLGKSGSAPGLLASRGVPAAR</sequence>
<protein>
    <submittedName>
        <fullName evidence="2">Uncharacterized protein</fullName>
    </submittedName>
</protein>
<comment type="caution">
    <text evidence="2">The sequence shown here is derived from an EMBL/GenBank/DDBJ whole genome shotgun (WGS) entry which is preliminary data.</text>
</comment>
<feature type="region of interest" description="Disordered" evidence="1">
    <location>
        <begin position="239"/>
        <end position="274"/>
    </location>
</feature>
<feature type="region of interest" description="Disordered" evidence="1">
    <location>
        <begin position="90"/>
        <end position="126"/>
    </location>
</feature>
<feature type="compositionally biased region" description="Low complexity" evidence="1">
    <location>
        <begin position="90"/>
        <end position="100"/>
    </location>
</feature>
<accession>A0ABN9PSY1</accession>
<evidence type="ECO:0000313" key="3">
    <source>
        <dbReference type="Proteomes" id="UP001189429"/>
    </source>
</evidence>
<name>A0ABN9PSY1_9DINO</name>
<gene>
    <name evidence="2" type="ORF">PCOR1329_LOCUS5564</name>
</gene>